<accession>A0A917HPH3</accession>
<evidence type="ECO:0000259" key="1">
    <source>
        <dbReference type="Pfam" id="PF08818"/>
    </source>
</evidence>
<dbReference type="RefSeq" id="WP_188505708.1">
    <property type="nucleotide sequence ID" value="NZ_BMER01000001.1"/>
</dbReference>
<dbReference type="Gene3D" id="3.90.1150.200">
    <property type="match status" value="1"/>
</dbReference>
<gene>
    <name evidence="2" type="ORF">GCM10007415_19820</name>
</gene>
<dbReference type="InterPro" id="IPR014922">
    <property type="entry name" value="YdhG-like"/>
</dbReference>
<dbReference type="Pfam" id="PF08818">
    <property type="entry name" value="DUF1801"/>
    <property type="match status" value="1"/>
</dbReference>
<reference evidence="2" key="1">
    <citation type="journal article" date="2014" name="Int. J. Syst. Evol. Microbiol.">
        <title>Complete genome sequence of Corynebacterium casei LMG S-19264T (=DSM 44701T), isolated from a smear-ripened cheese.</title>
        <authorList>
            <consortium name="US DOE Joint Genome Institute (JGI-PGF)"/>
            <person name="Walter F."/>
            <person name="Albersmeier A."/>
            <person name="Kalinowski J."/>
            <person name="Ruckert C."/>
        </authorList>
    </citation>
    <scope>NUCLEOTIDE SEQUENCE</scope>
    <source>
        <strain evidence="2">CGMCC 1.12195</strain>
    </source>
</reference>
<dbReference type="Pfam" id="PF13376">
    <property type="entry name" value="OmdA"/>
    <property type="match status" value="1"/>
</dbReference>
<dbReference type="EMBL" id="BMER01000001">
    <property type="protein sequence ID" value="GGG86327.1"/>
    <property type="molecule type" value="Genomic_DNA"/>
</dbReference>
<dbReference type="InterPro" id="IPR016786">
    <property type="entry name" value="YdeI_bac"/>
</dbReference>
<dbReference type="PIRSF" id="PIRSF021308">
    <property type="entry name" value="UCP021308"/>
    <property type="match status" value="1"/>
</dbReference>
<dbReference type="Proteomes" id="UP000660862">
    <property type="component" value="Unassembled WGS sequence"/>
</dbReference>
<feature type="domain" description="YdhG-like" evidence="1">
    <location>
        <begin position="8"/>
        <end position="104"/>
    </location>
</feature>
<reference evidence="2" key="2">
    <citation type="submission" date="2020-09" db="EMBL/GenBank/DDBJ databases">
        <authorList>
            <person name="Sun Q."/>
            <person name="Zhou Y."/>
        </authorList>
    </citation>
    <scope>NUCLEOTIDE SEQUENCE</scope>
    <source>
        <strain evidence="2">CGMCC 1.12195</strain>
    </source>
</reference>
<comment type="caution">
    <text evidence="2">The sequence shown here is derived from an EMBL/GenBank/DDBJ whole genome shotgun (WGS) entry which is preliminary data.</text>
</comment>
<name>A0A917HPH3_9SPHI</name>
<evidence type="ECO:0000313" key="2">
    <source>
        <dbReference type="EMBL" id="GGG86327.1"/>
    </source>
</evidence>
<protein>
    <recommendedName>
        <fullName evidence="1">YdhG-like domain-containing protein</fullName>
    </recommendedName>
</protein>
<dbReference type="AlphaFoldDB" id="A0A917HPH3"/>
<proteinExistence type="predicted"/>
<dbReference type="SUPFAM" id="SSF159888">
    <property type="entry name" value="YdhG-like"/>
    <property type="match status" value="1"/>
</dbReference>
<organism evidence="2 3">
    <name type="scientific">Parapedobacter pyrenivorans</name>
    <dbReference type="NCBI Taxonomy" id="1305674"/>
    <lineage>
        <taxon>Bacteria</taxon>
        <taxon>Pseudomonadati</taxon>
        <taxon>Bacteroidota</taxon>
        <taxon>Sphingobacteriia</taxon>
        <taxon>Sphingobacteriales</taxon>
        <taxon>Sphingobacteriaceae</taxon>
        <taxon>Parapedobacter</taxon>
    </lineage>
</organism>
<sequence>MSKIIAPWQEELAALQAIIQKTALEETIKWGIPVYTHNGRNVVGVAGFKSHFTLWFYNGVFLKDESNVLTNAQEGRTKSLRQWRFTAQDQINEALILAYLNEAIVNEKAGKQLKSEPKGKLPIPPQFEQALKDLPLRQHFERLTPYKKNEYLEYITEAKRETTKLARIERIKPLILQGIGLHDKYKK</sequence>
<evidence type="ECO:0000313" key="3">
    <source>
        <dbReference type="Proteomes" id="UP000660862"/>
    </source>
</evidence>
<keyword evidence="3" id="KW-1185">Reference proteome</keyword>